<comment type="subcellular location">
    <subcellularLocation>
        <location evidence="1">Membrane</location>
        <topology evidence="1">Multi-pass membrane protein</topology>
    </subcellularLocation>
</comment>
<feature type="transmembrane region" description="Helical" evidence="6">
    <location>
        <begin position="42"/>
        <end position="61"/>
    </location>
</feature>
<organism evidence="8 9">
    <name type="scientific">Lactiplantibacillus plajomi</name>
    <dbReference type="NCBI Taxonomy" id="1457217"/>
    <lineage>
        <taxon>Bacteria</taxon>
        <taxon>Bacillati</taxon>
        <taxon>Bacillota</taxon>
        <taxon>Bacilli</taxon>
        <taxon>Lactobacillales</taxon>
        <taxon>Lactobacillaceae</taxon>
        <taxon>Lactiplantibacillus</taxon>
    </lineage>
</organism>
<dbReference type="Pfam" id="PF04138">
    <property type="entry name" value="GtrA_DPMS_TM"/>
    <property type="match status" value="1"/>
</dbReference>
<accession>A0ABV6JZS5</accession>
<evidence type="ECO:0000259" key="7">
    <source>
        <dbReference type="Pfam" id="PF04138"/>
    </source>
</evidence>
<dbReference type="EMBL" id="JBHLUK010000002">
    <property type="protein sequence ID" value="MFC0422641.1"/>
    <property type="molecule type" value="Genomic_DNA"/>
</dbReference>
<evidence type="ECO:0000313" key="8">
    <source>
        <dbReference type="EMBL" id="MFC0422641.1"/>
    </source>
</evidence>
<dbReference type="InterPro" id="IPR007267">
    <property type="entry name" value="GtrA_DPMS_TM"/>
</dbReference>
<feature type="transmembrane region" description="Helical" evidence="6">
    <location>
        <begin position="113"/>
        <end position="135"/>
    </location>
</feature>
<protein>
    <submittedName>
        <fullName evidence="8">GtrA family protein</fullName>
    </submittedName>
</protein>
<gene>
    <name evidence="8" type="ORF">ACFFGS_00395</name>
</gene>
<comment type="caution">
    <text evidence="8">The sequence shown here is derived from an EMBL/GenBank/DDBJ whole genome shotgun (WGS) entry which is preliminary data.</text>
</comment>
<feature type="transmembrane region" description="Helical" evidence="6">
    <location>
        <begin position="15"/>
        <end position="36"/>
    </location>
</feature>
<keyword evidence="5 6" id="KW-0472">Membrane</keyword>
<evidence type="ECO:0000256" key="3">
    <source>
        <dbReference type="ARBA" id="ARBA00022692"/>
    </source>
</evidence>
<keyword evidence="9" id="KW-1185">Reference proteome</keyword>
<keyword evidence="4 6" id="KW-1133">Transmembrane helix</keyword>
<dbReference type="RefSeq" id="WP_137643876.1">
    <property type="nucleotide sequence ID" value="NZ_BAABRM010000001.1"/>
</dbReference>
<evidence type="ECO:0000256" key="4">
    <source>
        <dbReference type="ARBA" id="ARBA00022989"/>
    </source>
</evidence>
<comment type="similarity">
    <text evidence="2">Belongs to the GtrA family.</text>
</comment>
<evidence type="ECO:0000256" key="6">
    <source>
        <dbReference type="SAM" id="Phobius"/>
    </source>
</evidence>
<feature type="domain" description="GtrA/DPMS transmembrane" evidence="7">
    <location>
        <begin position="18"/>
        <end position="135"/>
    </location>
</feature>
<dbReference type="PANTHER" id="PTHR38459">
    <property type="entry name" value="PROPHAGE BACTOPRENOL-LINKED GLUCOSE TRANSLOCASE HOMOLOG"/>
    <property type="match status" value="1"/>
</dbReference>
<evidence type="ECO:0000256" key="1">
    <source>
        <dbReference type="ARBA" id="ARBA00004141"/>
    </source>
</evidence>
<name>A0ABV6JZS5_9LACO</name>
<sequence>MIQLILKTWQRHRRIWAYLIFGGLMTVVNFVLYGGLTGWLQCPYLISNVIAWFGSVLFAYVTNRRWVFTSHADSGRAQLREIASFFWYRALSLGVDELIMFVGVSLLAGNGLIVKLIDQVIIVLLNWVFSKYLIFKRPTNKATDR</sequence>
<dbReference type="InterPro" id="IPR051401">
    <property type="entry name" value="GtrA_CellWall_Glycosyl"/>
</dbReference>
<feature type="transmembrane region" description="Helical" evidence="6">
    <location>
        <begin position="86"/>
        <end position="107"/>
    </location>
</feature>
<proteinExistence type="inferred from homology"/>
<evidence type="ECO:0000313" key="9">
    <source>
        <dbReference type="Proteomes" id="UP001589855"/>
    </source>
</evidence>
<evidence type="ECO:0000256" key="5">
    <source>
        <dbReference type="ARBA" id="ARBA00023136"/>
    </source>
</evidence>
<keyword evidence="3 6" id="KW-0812">Transmembrane</keyword>
<reference evidence="8 9" key="1">
    <citation type="submission" date="2024-09" db="EMBL/GenBank/DDBJ databases">
        <authorList>
            <person name="Sun Q."/>
            <person name="Mori K."/>
        </authorList>
    </citation>
    <scope>NUCLEOTIDE SEQUENCE [LARGE SCALE GENOMIC DNA]</scope>
    <source>
        <strain evidence="8 9">TBRC 4575</strain>
    </source>
</reference>
<dbReference type="Proteomes" id="UP001589855">
    <property type="component" value="Unassembled WGS sequence"/>
</dbReference>
<evidence type="ECO:0000256" key="2">
    <source>
        <dbReference type="ARBA" id="ARBA00009399"/>
    </source>
</evidence>
<dbReference type="PANTHER" id="PTHR38459:SF5">
    <property type="entry name" value="CELL WALL TEICHOIC ACID GLYCOSYLATION PROTEIN GTCA"/>
    <property type="match status" value="1"/>
</dbReference>